<evidence type="ECO:0000256" key="2">
    <source>
        <dbReference type="ARBA" id="ARBA00021483"/>
    </source>
</evidence>
<dbReference type="RefSeq" id="WP_145143460.1">
    <property type="nucleotide sequence ID" value="NZ_VLKY01000010.1"/>
</dbReference>
<protein>
    <recommendedName>
        <fullName evidence="2">Chemotaxis protein CheW</fullName>
    </recommendedName>
</protein>
<dbReference type="Pfam" id="PF01584">
    <property type="entry name" value="CheW"/>
    <property type="match status" value="3"/>
</dbReference>
<keyword evidence="6" id="KW-1185">Reference proteome</keyword>
<dbReference type="SUPFAM" id="SSF50341">
    <property type="entry name" value="CheW-like"/>
    <property type="match status" value="3"/>
</dbReference>
<proteinExistence type="predicted"/>
<reference evidence="5 6" key="1">
    <citation type="journal article" date="2015" name="Stand. Genomic Sci.">
        <title>Genomic Encyclopedia of Bacterial and Archaeal Type Strains, Phase III: the genomes of soil and plant-associated and newly described type strains.</title>
        <authorList>
            <person name="Whitman W.B."/>
            <person name="Woyke T."/>
            <person name="Klenk H.P."/>
            <person name="Zhou Y."/>
            <person name="Lilburn T.G."/>
            <person name="Beck B.J."/>
            <person name="De Vos P."/>
            <person name="Vandamme P."/>
            <person name="Eisen J.A."/>
            <person name="Garrity G."/>
            <person name="Hugenholtz P."/>
            <person name="Kyrpides N.C."/>
        </authorList>
    </citation>
    <scope>NUCLEOTIDE SEQUENCE [LARGE SCALE GENOMIC DNA]</scope>
    <source>
        <strain evidence="5 6">CGMCC 1.6858</strain>
    </source>
</reference>
<gene>
    <name evidence="5" type="ORF">IQ22_03104</name>
</gene>
<dbReference type="PROSITE" id="PS50851">
    <property type="entry name" value="CHEW"/>
    <property type="match status" value="3"/>
</dbReference>
<keyword evidence="3" id="KW-0963">Cytoplasm</keyword>
<dbReference type="GO" id="GO:0007165">
    <property type="term" value="P:signal transduction"/>
    <property type="evidence" value="ECO:0007669"/>
    <property type="project" value="InterPro"/>
</dbReference>
<evidence type="ECO:0000256" key="1">
    <source>
        <dbReference type="ARBA" id="ARBA00004496"/>
    </source>
</evidence>
<sequence>MTQATINNSPAVYSEGDDEDLAQGRQFVTFTVGQEVFAVEMLPVQEIIRVPEVIRVPLTPPALNGLANLRGNVLPIICLRTLFNMDTREADDSTRAIVLNLGQPLGFVVDRVASVIMVEEEQVEPVSNVQATINTTLLTGLLKQVGGHELVMILDFAALIRDSFSESSLLQRAAVASGLSALPDETDEEDSDELQLVSFTVDGQEYGMAIEDVQEIVQVPEHIVSVPKSASHVRGVMTLRQRLLPLVSLREMFYLPSQETDERSRILVVSLAGVSVGIILDSVNEVLRVPTSQVEPIPPMLARDQNMGELTGLCRLQNGKRLVSVISAERLFQHQAVQTVLTTTEKETSVNDEVLDQIDNDNDDDEEQLVVFRLGNEEFGVPIDSVQEIVRVPENLTHVPKAPSFVEGVMNLRGVVLPVIDQRRRFGLPSIENNDRQRIMVFVINDLRTGFIVDSVAEVLKIARTLIEPAPALSVEQQRLFGRVANLPKQKRMIQLVEPRQLLGEQELDALSSVA</sequence>
<dbReference type="PANTHER" id="PTHR22617">
    <property type="entry name" value="CHEMOTAXIS SENSOR HISTIDINE KINASE-RELATED"/>
    <property type="match status" value="1"/>
</dbReference>
<dbReference type="SMART" id="SM00260">
    <property type="entry name" value="CheW"/>
    <property type="match status" value="3"/>
</dbReference>
<evidence type="ECO:0000313" key="6">
    <source>
        <dbReference type="Proteomes" id="UP000316905"/>
    </source>
</evidence>
<dbReference type="GO" id="GO:0006935">
    <property type="term" value="P:chemotaxis"/>
    <property type="evidence" value="ECO:0007669"/>
    <property type="project" value="InterPro"/>
</dbReference>
<comment type="caution">
    <text evidence="5">The sequence shown here is derived from an EMBL/GenBank/DDBJ whole genome shotgun (WGS) entry which is preliminary data.</text>
</comment>
<dbReference type="AlphaFoldDB" id="A0A562Q7N4"/>
<dbReference type="Proteomes" id="UP000316905">
    <property type="component" value="Unassembled WGS sequence"/>
</dbReference>
<evidence type="ECO:0000259" key="4">
    <source>
        <dbReference type="PROSITE" id="PS50851"/>
    </source>
</evidence>
<comment type="subcellular location">
    <subcellularLocation>
        <location evidence="1">Cytoplasm</location>
    </subcellularLocation>
</comment>
<dbReference type="InterPro" id="IPR036061">
    <property type="entry name" value="CheW-like_dom_sf"/>
</dbReference>
<evidence type="ECO:0000313" key="5">
    <source>
        <dbReference type="EMBL" id="TWI52728.1"/>
    </source>
</evidence>
<dbReference type="OrthoDB" id="9790406at2"/>
<name>A0A562Q7N4_9PSED</name>
<dbReference type="EMBL" id="VLKY01000010">
    <property type="protein sequence ID" value="TWI52728.1"/>
    <property type="molecule type" value="Genomic_DNA"/>
</dbReference>
<dbReference type="PANTHER" id="PTHR22617:SF45">
    <property type="entry name" value="CHEMOTAXIS PROTEIN CHEW"/>
    <property type="match status" value="1"/>
</dbReference>
<dbReference type="InterPro" id="IPR039315">
    <property type="entry name" value="CheW"/>
</dbReference>
<feature type="domain" description="CheW-like" evidence="4">
    <location>
        <begin position="366"/>
        <end position="508"/>
    </location>
</feature>
<dbReference type="GO" id="GO:0005829">
    <property type="term" value="C:cytosol"/>
    <property type="evidence" value="ECO:0007669"/>
    <property type="project" value="TreeGrafter"/>
</dbReference>
<organism evidence="5 6">
    <name type="scientific">Pseudomonas duriflava</name>
    <dbReference type="NCBI Taxonomy" id="459528"/>
    <lineage>
        <taxon>Bacteria</taxon>
        <taxon>Pseudomonadati</taxon>
        <taxon>Pseudomonadota</taxon>
        <taxon>Gammaproteobacteria</taxon>
        <taxon>Pseudomonadales</taxon>
        <taxon>Pseudomonadaceae</taxon>
        <taxon>Pseudomonas</taxon>
    </lineage>
</organism>
<feature type="domain" description="CheW-like" evidence="4">
    <location>
        <begin position="193"/>
        <end position="337"/>
    </location>
</feature>
<accession>A0A562Q7N4</accession>
<dbReference type="Gene3D" id="2.30.30.40">
    <property type="entry name" value="SH3 Domains"/>
    <property type="match status" value="3"/>
</dbReference>
<dbReference type="Gene3D" id="2.40.50.180">
    <property type="entry name" value="CheA-289, Domain 4"/>
    <property type="match status" value="3"/>
</dbReference>
<dbReference type="InterPro" id="IPR002545">
    <property type="entry name" value="CheW-lke_dom"/>
</dbReference>
<feature type="domain" description="CheW-like" evidence="4">
    <location>
        <begin position="24"/>
        <end position="165"/>
    </location>
</feature>
<evidence type="ECO:0000256" key="3">
    <source>
        <dbReference type="ARBA" id="ARBA00022490"/>
    </source>
</evidence>